<evidence type="ECO:0000256" key="3">
    <source>
        <dbReference type="ARBA" id="ARBA00022989"/>
    </source>
</evidence>
<dbReference type="PANTHER" id="PTHR11814">
    <property type="entry name" value="SULFATE TRANSPORTER"/>
    <property type="match status" value="1"/>
</dbReference>
<dbReference type="InterPro" id="IPR036513">
    <property type="entry name" value="STAS_dom_sf"/>
</dbReference>
<feature type="transmembrane region" description="Helical" evidence="5">
    <location>
        <begin position="114"/>
        <end position="134"/>
    </location>
</feature>
<dbReference type="Gene3D" id="3.30.750.24">
    <property type="entry name" value="STAS domain"/>
    <property type="match status" value="1"/>
</dbReference>
<comment type="subcellular location">
    <subcellularLocation>
        <location evidence="1">Membrane</location>
        <topology evidence="1">Multi-pass membrane protein</topology>
    </subcellularLocation>
</comment>
<keyword evidence="4 5" id="KW-0472">Membrane</keyword>
<dbReference type="EMBL" id="HBUF01395535">
    <property type="protein sequence ID" value="CAG6735368.1"/>
    <property type="molecule type" value="Transcribed_RNA"/>
</dbReference>
<dbReference type="Pfam" id="PF00916">
    <property type="entry name" value="Sulfate_transp"/>
    <property type="match status" value="1"/>
</dbReference>
<organism evidence="7">
    <name type="scientific">Cacopsylla melanoneura</name>
    <dbReference type="NCBI Taxonomy" id="428564"/>
    <lineage>
        <taxon>Eukaryota</taxon>
        <taxon>Metazoa</taxon>
        <taxon>Ecdysozoa</taxon>
        <taxon>Arthropoda</taxon>
        <taxon>Hexapoda</taxon>
        <taxon>Insecta</taxon>
        <taxon>Pterygota</taxon>
        <taxon>Neoptera</taxon>
        <taxon>Paraneoptera</taxon>
        <taxon>Hemiptera</taxon>
        <taxon>Sternorrhyncha</taxon>
        <taxon>Psylloidea</taxon>
        <taxon>Psyllidae</taxon>
        <taxon>Psyllinae</taxon>
        <taxon>Cacopsylla</taxon>
    </lineage>
</organism>
<evidence type="ECO:0000256" key="5">
    <source>
        <dbReference type="SAM" id="Phobius"/>
    </source>
</evidence>
<keyword evidence="2 5" id="KW-0812">Transmembrane</keyword>
<protein>
    <submittedName>
        <fullName evidence="7">Sodium-independent sulfate anion transporter</fullName>
    </submittedName>
</protein>
<dbReference type="AlphaFoldDB" id="A0A8D8Q1G7"/>
<feature type="transmembrane region" description="Helical" evidence="5">
    <location>
        <begin position="423"/>
        <end position="450"/>
    </location>
</feature>
<feature type="domain" description="SLC26A/SulP transporter" evidence="6">
    <location>
        <begin position="39"/>
        <end position="419"/>
    </location>
</feature>
<feature type="transmembrane region" description="Helical" evidence="5">
    <location>
        <begin position="363"/>
        <end position="383"/>
    </location>
</feature>
<feature type="transmembrane region" description="Helical" evidence="5">
    <location>
        <begin position="325"/>
        <end position="343"/>
    </location>
</feature>
<proteinExistence type="predicted"/>
<dbReference type="InterPro" id="IPR011547">
    <property type="entry name" value="SLC26A/SulP_dom"/>
</dbReference>
<evidence type="ECO:0000259" key="6">
    <source>
        <dbReference type="Pfam" id="PF00916"/>
    </source>
</evidence>
<accession>A0A8D8Q1G7</accession>
<dbReference type="EMBL" id="HBUF01053830">
    <property type="protein sequence ID" value="CAG6622987.1"/>
    <property type="molecule type" value="Transcribed_RNA"/>
</dbReference>
<name>A0A8D8Q1G7_9HEMI</name>
<evidence type="ECO:0000256" key="1">
    <source>
        <dbReference type="ARBA" id="ARBA00004141"/>
    </source>
</evidence>
<feature type="transmembrane region" description="Helical" evidence="5">
    <location>
        <begin position="390"/>
        <end position="411"/>
    </location>
</feature>
<evidence type="ECO:0000256" key="2">
    <source>
        <dbReference type="ARBA" id="ARBA00022692"/>
    </source>
</evidence>
<sequence>MSDIIGSTILKMKEKNWRKHIRRRLPIIATLENYTGEKFVADGIAGVTVGLTVMPQALAYATLAGVEPQFGLYSSFTGCLIYAFLGSCKDITIGPTALMSLMTYQQVTGRNVDFGILLCFLSGIVQLLMGVFHLGVLIDFISIPVTVGFTSATSLIIAVSQLKGLLGLRFSSSGFLDCCRKVASHLHEARAADTILGVSCIVVLLLMRKLKDVNVSSSPVVKRSLWLLSTSRNALVVMCCSTVGYYLHSQGQTPFILTGEVRPGLPPFQLPPFSTTLNNQTLGFLDMCTELGSSIVMVPVIAVLGNVAIAKAFASGDSVDATQELLCLGVCNVFGAFVSSIPITGSFSRSAVNHASGVQTTLGGLFTGALMLLALSCLTPYFYFIPRSCLAAVIICAVIFLIEISVVRPMWRSSRSDLIPTGATFALCLILGVEFGILVGVAINIVLLLYPSARPSFHVDKLKTSFGQEYLQVTPGNSLYFPAVDFIRTNVGRAGVKQGSSQLPVVVDCRYILGADFTAAKGVSALILDFSKRGQGLFFYNPRPTVVSVLRGVCSDDFVYVSSETELYELIRNRAKYAELKSNDTTQSSKVIELTEVTTSCRMSPNHVKRRVFADVDEPLLGSHSATNEINRMIVNTC</sequence>
<feature type="transmembrane region" description="Helical" evidence="5">
    <location>
        <begin position="225"/>
        <end position="247"/>
    </location>
</feature>
<dbReference type="GO" id="GO:0055085">
    <property type="term" value="P:transmembrane transport"/>
    <property type="evidence" value="ECO:0007669"/>
    <property type="project" value="InterPro"/>
</dbReference>
<feature type="transmembrane region" description="Helical" evidence="5">
    <location>
        <begin position="291"/>
        <end position="313"/>
    </location>
</feature>
<keyword evidence="3 5" id="KW-1133">Transmembrane helix</keyword>
<reference evidence="7" key="1">
    <citation type="submission" date="2021-05" db="EMBL/GenBank/DDBJ databases">
        <authorList>
            <person name="Alioto T."/>
            <person name="Alioto T."/>
            <person name="Gomez Garrido J."/>
        </authorList>
    </citation>
    <scope>NUCLEOTIDE SEQUENCE</scope>
</reference>
<evidence type="ECO:0000256" key="4">
    <source>
        <dbReference type="ARBA" id="ARBA00023136"/>
    </source>
</evidence>
<dbReference type="InterPro" id="IPR001902">
    <property type="entry name" value="SLC26A/SulP_fam"/>
</dbReference>
<evidence type="ECO:0000313" key="7">
    <source>
        <dbReference type="EMBL" id="CAG6622987.1"/>
    </source>
</evidence>
<dbReference type="GO" id="GO:0016020">
    <property type="term" value="C:membrane"/>
    <property type="evidence" value="ECO:0007669"/>
    <property type="project" value="UniProtKB-SubCell"/>
</dbReference>
<dbReference type="CDD" id="cd07042">
    <property type="entry name" value="STAS_SulP_like_sulfate_transporter"/>
    <property type="match status" value="1"/>
</dbReference>
<feature type="transmembrane region" description="Helical" evidence="5">
    <location>
        <begin position="140"/>
        <end position="159"/>
    </location>
</feature>